<reference evidence="13 14" key="1">
    <citation type="submission" date="2011-07" db="EMBL/GenBank/DDBJ databases">
        <authorList>
            <person name="Coyne R."/>
            <person name="Brami D."/>
            <person name="Johnson J."/>
            <person name="Hostetler J."/>
            <person name="Hannick L."/>
            <person name="Clark T."/>
            <person name="Cassidy-Hanley D."/>
            <person name="Inman J."/>
        </authorList>
    </citation>
    <scope>NUCLEOTIDE SEQUENCE [LARGE SCALE GENOMIC DNA]</scope>
    <source>
        <strain evidence="13 14">G5</strain>
    </source>
</reference>
<sequence length="1589" mass="189125">DHFIYGIQVNQTKKIISILKKMDFNVLLLIHEKELQFQLNMDQIQMYIYIHTHKKRQQRLQKVKFKKNAKIIYILLDISQLEINQIDISFDGNRLLFVTGVPKYEILIYDLKLDRLLEGENAIVPVRHKFIKALFSPERDDKFAILYQNNLVLCEIFTSYEAIEDEEVQLRHRIQKQNLLSENSSYKEFIWDEQNNIYLADGFNVQYLDGQTLKPILPYNYDCQYRPEFLVLTQKHIIVVQENGKFQWLFKYDKENENVEALKPFKIDKNYTYNDAKIVQLMYNQQYSKIYVGTNEGNIIILPIEAESNDIDEEEEQAENQNDNDQDEQESIDLEVEADKLGPFHVGSVSFIQEFQNSNIVVSCSQNGRLFFWDIEKRVQISQFKIKGDITSADLSQNDQVLVLGSSKGVIRVIDIFDISICWNNCAKLTVPTNKNVLFILQNYFLISVIAPDCDFETKDLKLENENCVIYARKVDADLTLIQMHPNTGDLFLTGKDKILKRYKQPEELLQKMDTRIKQGGVPLEEQDGHPLPCNVMVVNSQYNYLISGSQDGTVFLRNLDKLQDIQQIKAHNWKNKGVCSLCFSKKYKILYTGGYDGSFFIWNLENRLMLQNLQNQQKNQSENMQEIEDQEDEKVRYYQKVLEEEFIKSQKEIREKQKQEIIGNLNSIKQKLRKLIQDNENADELEKLNRDEFVIDIETKNQILEAGKYQRQQLKSLAKRENYKQEILHQKIKEKTWDTMKVQLKGINGLKSNQLLYNFHIRNRTEEELQQLKFVKEFRRLEIREKKQRKENSVPEIIQIEDFIKNPSEYIVNSQPGKQKMVLIDYEKKEETKEDIKGPHKPGQGGPLGGRARQGPIISKKDEKKVEEVNDEQEKKVEEKEEEKKEDAELNDWDYLYGVMELFTNNRKKNQIVLLQNIIFKIKEEFNKEFDKIQVLRQSQVDLIAEKVKRVEEILNELRRSEDLFQPNVNLFETPENILKVDVKEIHFEKYLTREEREKMEKDRLREEERIRLLMQDDAGVRALKDMMAGTLEEKKENLLDEGLDQEDWMKKPVDEMNEEERVRLKEFEDICLRFDEKLLLLFRKKLEYNYRVYEQELYITRLSLSILQEKDTIYKKDEYAQIITKLEDKLELLRINMEKLSEKRDDVEEKKNGKNEKFENYLGKQELMKKTWQQVFPQNKKEEQKKHNNKSFDDAKYKNYIFSLFALDPYIRLSKQNIKKIVDNQFESYIDQIKEITISQLNQQNFSSEETKEEHMKNIIQALQTKFQYQHELEELKQNFEQISNSILFFSDQQNELGNFYFIQKQLQNKKNKEQQLYECIEERKAVEHHLEKCKSNIEILFRFKQGYVEIPYDTVVPKLQDAILIHKDAILSKNKDIEQEGAEKIQLMNQIKDIKLTVAELDYELKKKDIEIEQYICQTREVQLLRVKKEMQIALAKQDTKINEVNIQQYFNFFQKNNIKKYALKNLQDQIDMLRQATDKRIGIYDKKCKKIEEQIEFIRRENEQLRAQGNTVQTEEKFSATFKKNAPGTADDQTDIDSFDKFKQIAINRSLYTKVKRQTEEIELLREELGKLKARTFANFSNVQK</sequence>
<dbReference type="RefSeq" id="XP_004032137.1">
    <property type="nucleotide sequence ID" value="XM_004032089.1"/>
</dbReference>
<evidence type="ECO:0000256" key="4">
    <source>
        <dbReference type="ARBA" id="ARBA00022737"/>
    </source>
</evidence>
<feature type="compositionally biased region" description="Basic and acidic residues" evidence="12">
    <location>
        <begin position="860"/>
        <end position="885"/>
    </location>
</feature>
<evidence type="ECO:0000256" key="3">
    <source>
        <dbReference type="ARBA" id="ARBA00022574"/>
    </source>
</evidence>
<evidence type="ECO:0000256" key="6">
    <source>
        <dbReference type="ARBA" id="ARBA00023212"/>
    </source>
</evidence>
<dbReference type="SMART" id="SM00320">
    <property type="entry name" value="WD40"/>
    <property type="match status" value="5"/>
</dbReference>
<feature type="coiled-coil region" evidence="11">
    <location>
        <begin position="304"/>
        <end position="335"/>
    </location>
</feature>
<feature type="repeat" description="WD" evidence="10">
    <location>
        <begin position="579"/>
        <end position="613"/>
    </location>
</feature>
<dbReference type="SUPFAM" id="SSF50978">
    <property type="entry name" value="WD40 repeat-like"/>
    <property type="match status" value="1"/>
</dbReference>
<dbReference type="InterPro" id="IPR015943">
    <property type="entry name" value="WD40/YVTN_repeat-like_dom_sf"/>
</dbReference>
<evidence type="ECO:0000256" key="2">
    <source>
        <dbReference type="ARBA" id="ARBA00022490"/>
    </source>
</evidence>
<comment type="similarity">
    <text evidence="8">Belongs to the CFAP43 family.</text>
</comment>
<dbReference type="Pfam" id="PF25828">
    <property type="entry name" value="CC_Cfap43"/>
    <property type="match status" value="3"/>
</dbReference>
<dbReference type="PROSITE" id="PS50082">
    <property type="entry name" value="WD_REPEATS_2"/>
    <property type="match status" value="1"/>
</dbReference>
<dbReference type="eggNOG" id="ENOG502QQ39">
    <property type="taxonomic scope" value="Eukaryota"/>
</dbReference>
<dbReference type="OrthoDB" id="64353at2759"/>
<feature type="coiled-coil region" evidence="11">
    <location>
        <begin position="989"/>
        <end position="1018"/>
    </location>
</feature>
<dbReference type="InParanoid" id="G0QW47"/>
<dbReference type="Proteomes" id="UP000008983">
    <property type="component" value="Unassembled WGS sequence"/>
</dbReference>
<protein>
    <recommendedName>
        <fullName evidence="9">Cilia- and flagella-associated protein 43</fullName>
    </recommendedName>
</protein>
<dbReference type="PANTHER" id="PTHR14885:SF1">
    <property type="entry name" value="CILIA- AND FLAGELLA-ASSOCIATED PROTEIN 43"/>
    <property type="match status" value="1"/>
</dbReference>
<evidence type="ECO:0000256" key="5">
    <source>
        <dbReference type="ARBA" id="ARBA00023054"/>
    </source>
</evidence>
<feature type="coiled-coil region" evidence="11">
    <location>
        <begin position="1492"/>
        <end position="1519"/>
    </location>
</feature>
<evidence type="ECO:0000256" key="10">
    <source>
        <dbReference type="PROSITE-ProRule" id="PRU00221"/>
    </source>
</evidence>
<comment type="subcellular location">
    <subcellularLocation>
        <location evidence="1">Cytoplasm</location>
        <location evidence="1">Cytoskeleton</location>
        <location evidence="1">Cilium axoneme</location>
    </subcellularLocation>
</comment>
<keyword evidence="2" id="KW-0963">Cytoplasm</keyword>
<keyword evidence="5 11" id="KW-0175">Coiled coil</keyword>
<dbReference type="InterPro" id="IPR001680">
    <property type="entry name" value="WD40_rpt"/>
</dbReference>
<feature type="coiled-coil region" evidence="11">
    <location>
        <begin position="1118"/>
        <end position="1159"/>
    </location>
</feature>
<dbReference type="GeneID" id="14906663"/>
<accession>G0QW47</accession>
<dbReference type="PANTHER" id="PTHR14885">
    <property type="entry name" value="CILIA- AND FLAGELLA-ASSOCIATED PROTEIN 43-RELATED"/>
    <property type="match status" value="1"/>
</dbReference>
<proteinExistence type="inferred from homology"/>
<keyword evidence="7" id="KW-0966">Cell projection</keyword>
<evidence type="ECO:0000256" key="8">
    <source>
        <dbReference type="ARBA" id="ARBA00023605"/>
    </source>
</evidence>
<name>G0QW47_ICHMU</name>
<keyword evidence="6" id="KW-0206">Cytoskeleton</keyword>
<evidence type="ECO:0000313" key="14">
    <source>
        <dbReference type="Proteomes" id="UP000008983"/>
    </source>
</evidence>
<keyword evidence="14" id="KW-1185">Reference proteome</keyword>
<keyword evidence="4" id="KW-0677">Repeat</keyword>
<evidence type="ECO:0000256" key="12">
    <source>
        <dbReference type="SAM" id="MobiDB-lite"/>
    </source>
</evidence>
<evidence type="ECO:0000313" key="13">
    <source>
        <dbReference type="EMBL" id="EGR30550.1"/>
    </source>
</evidence>
<feature type="non-terminal residue" evidence="13">
    <location>
        <position position="1"/>
    </location>
</feature>
<organism evidence="13 14">
    <name type="scientific">Ichthyophthirius multifiliis</name>
    <name type="common">White spot disease agent</name>
    <name type="synonym">Ich</name>
    <dbReference type="NCBI Taxonomy" id="5932"/>
    <lineage>
        <taxon>Eukaryota</taxon>
        <taxon>Sar</taxon>
        <taxon>Alveolata</taxon>
        <taxon>Ciliophora</taxon>
        <taxon>Intramacronucleata</taxon>
        <taxon>Oligohymenophorea</taxon>
        <taxon>Hymenostomatida</taxon>
        <taxon>Ophryoglenina</taxon>
        <taxon>Ichthyophthirius</taxon>
    </lineage>
</organism>
<dbReference type="GO" id="GO:0005930">
    <property type="term" value="C:axoneme"/>
    <property type="evidence" value="ECO:0007669"/>
    <property type="project" value="UniProtKB-SubCell"/>
</dbReference>
<feature type="coiled-coil region" evidence="11">
    <location>
        <begin position="1261"/>
        <end position="1326"/>
    </location>
</feature>
<dbReference type="EMBL" id="GL983980">
    <property type="protein sequence ID" value="EGR30550.1"/>
    <property type="molecule type" value="Genomic_DNA"/>
</dbReference>
<evidence type="ECO:0000256" key="7">
    <source>
        <dbReference type="ARBA" id="ARBA00023273"/>
    </source>
</evidence>
<feature type="coiled-coil region" evidence="11">
    <location>
        <begin position="1552"/>
        <end position="1579"/>
    </location>
</feature>
<gene>
    <name evidence="13" type="ORF">IMG5_129360</name>
</gene>
<feature type="region of interest" description="Disordered" evidence="12">
    <location>
        <begin position="831"/>
        <end position="885"/>
    </location>
</feature>
<dbReference type="GO" id="GO:0060271">
    <property type="term" value="P:cilium assembly"/>
    <property type="evidence" value="ECO:0007669"/>
    <property type="project" value="TreeGrafter"/>
</dbReference>
<evidence type="ECO:0000256" key="9">
    <source>
        <dbReference type="ARBA" id="ARBA00023662"/>
    </source>
</evidence>
<evidence type="ECO:0000256" key="1">
    <source>
        <dbReference type="ARBA" id="ARBA00004430"/>
    </source>
</evidence>
<evidence type="ECO:0000256" key="11">
    <source>
        <dbReference type="SAM" id="Coils"/>
    </source>
</evidence>
<dbReference type="InterPro" id="IPR036322">
    <property type="entry name" value="WD40_repeat_dom_sf"/>
</dbReference>
<feature type="coiled-coil region" evidence="11">
    <location>
        <begin position="611"/>
        <end position="689"/>
    </location>
</feature>
<keyword evidence="3 10" id="KW-0853">WD repeat</keyword>
<dbReference type="Gene3D" id="2.130.10.10">
    <property type="entry name" value="YVTN repeat-like/Quinoprotein amine dehydrogenase"/>
    <property type="match status" value="1"/>
</dbReference>
<dbReference type="Pfam" id="PF00400">
    <property type="entry name" value="WD40"/>
    <property type="match status" value="1"/>
</dbReference>
<dbReference type="OMA" id="FNCQAIT"/>